<feature type="chain" id="PRO_5028972704" description="Transformation system protein" evidence="1">
    <location>
        <begin position="20"/>
        <end position="136"/>
    </location>
</feature>
<keyword evidence="3" id="KW-1185">Reference proteome</keyword>
<dbReference type="AlphaFoldDB" id="A0A7H9CNQ8"/>
<evidence type="ECO:0000313" key="2">
    <source>
        <dbReference type="EMBL" id="QLI05884.1"/>
    </source>
</evidence>
<evidence type="ECO:0000256" key="1">
    <source>
        <dbReference type="SAM" id="SignalP"/>
    </source>
</evidence>
<dbReference type="EMBL" id="CP049075">
    <property type="protein sequence ID" value="QLI05884.1"/>
    <property type="molecule type" value="Genomic_DNA"/>
</dbReference>
<keyword evidence="1" id="KW-0732">Signal</keyword>
<gene>
    <name evidence="2" type="ORF">CINF_1400</name>
</gene>
<sequence>MKKTFIKIALMFCSFVLLTANDEVNATQEQNNVPAEIEEIAKERKSEITQEQIDEIKDPFARVKPESAVVIPNFELSAIVGNSARINGSWYKLDEDIEQYKLIKIESRQAILNDPNTDTNVTIELKRGNNVTISFN</sequence>
<name>A0A7H9CNQ8_9BACT</name>
<reference evidence="2 3" key="1">
    <citation type="submission" date="2020-02" db="EMBL/GenBank/DDBJ databases">
        <title>Complete genome sequence of the novel Campylobacter species Candidatus Campylobacter infans.</title>
        <authorList>
            <person name="Duim B."/>
            <person name="Zomer A."/>
            <person name="van der Graaf L."/>
            <person name="Wagenaar J."/>
        </authorList>
    </citation>
    <scope>NUCLEOTIDE SEQUENCE [LARGE SCALE GENOMIC DNA]</scope>
    <source>
        <strain evidence="2 3">19S00001</strain>
    </source>
</reference>
<protein>
    <recommendedName>
        <fullName evidence="4">Transformation system protein</fullName>
    </recommendedName>
</protein>
<accession>A0A7H9CNQ8</accession>
<dbReference type="KEGG" id="cinf:CINF_1400"/>
<feature type="signal peptide" evidence="1">
    <location>
        <begin position="1"/>
        <end position="19"/>
    </location>
</feature>
<proteinExistence type="predicted"/>
<organism evidence="2 3">
    <name type="scientific">Candidatus Campylobacter infans</name>
    <dbReference type="NCBI Taxonomy" id="2561898"/>
    <lineage>
        <taxon>Bacteria</taxon>
        <taxon>Pseudomonadati</taxon>
        <taxon>Campylobacterota</taxon>
        <taxon>Epsilonproteobacteria</taxon>
        <taxon>Campylobacterales</taxon>
        <taxon>Campylobacteraceae</taxon>
        <taxon>Campylobacter</taxon>
    </lineage>
</organism>
<dbReference type="RefSeq" id="WP_178697353.1">
    <property type="nucleotide sequence ID" value="NZ_CP049075.1"/>
</dbReference>
<evidence type="ECO:0008006" key="4">
    <source>
        <dbReference type="Google" id="ProtNLM"/>
    </source>
</evidence>
<dbReference type="Proteomes" id="UP000509414">
    <property type="component" value="Chromosome"/>
</dbReference>
<evidence type="ECO:0000313" key="3">
    <source>
        <dbReference type="Proteomes" id="UP000509414"/>
    </source>
</evidence>